<evidence type="ECO:0000256" key="2">
    <source>
        <dbReference type="ARBA" id="ARBA00022448"/>
    </source>
</evidence>
<feature type="transmembrane region" description="Helical" evidence="11">
    <location>
        <begin position="68"/>
        <end position="87"/>
    </location>
</feature>
<dbReference type="Proteomes" id="UP000028252">
    <property type="component" value="Unassembled WGS sequence"/>
</dbReference>
<evidence type="ECO:0000256" key="6">
    <source>
        <dbReference type="ARBA" id="ARBA00022840"/>
    </source>
</evidence>
<keyword evidence="15" id="KW-1185">Reference proteome</keyword>
<comment type="caution">
    <text evidence="14">The sequence shown here is derived from an EMBL/GenBank/DDBJ whole genome shotgun (WGS) entry which is preliminary data.</text>
</comment>
<reference evidence="14 15" key="1">
    <citation type="submission" date="2014-04" db="EMBL/GenBank/DDBJ databases">
        <title>Marinobacterium kochiensis sp. nov., isolated from sediment sample collected from Kochi backwaters in Kerala, India.</title>
        <authorList>
            <person name="Singh A."/>
            <person name="Pinnaka A.K."/>
        </authorList>
    </citation>
    <scope>NUCLEOTIDE SEQUENCE [LARGE SCALE GENOMIC DNA]</scope>
    <source>
        <strain evidence="14 15">AK27</strain>
    </source>
</reference>
<gene>
    <name evidence="14" type="ORF">ADIMK_0908</name>
</gene>
<dbReference type="RefSeq" id="WP_036184093.1">
    <property type="nucleotide sequence ID" value="NZ_JMQN01000013.1"/>
</dbReference>
<dbReference type="InterPro" id="IPR011917">
    <property type="entry name" value="ABC_transpr_lipidA"/>
</dbReference>
<dbReference type="Pfam" id="PF00664">
    <property type="entry name" value="ABC_membrane"/>
    <property type="match status" value="1"/>
</dbReference>
<evidence type="ECO:0000259" key="13">
    <source>
        <dbReference type="PROSITE" id="PS50929"/>
    </source>
</evidence>
<dbReference type="Gene3D" id="1.20.1560.10">
    <property type="entry name" value="ABC transporter type 1, transmembrane domain"/>
    <property type="match status" value="1"/>
</dbReference>
<sequence length="585" mass="63635">MSDSEKTDNRNSGWYIYRRILIHVKPLWYGFVASFIGYAIYGAGQALAAKWLEMVVDAVQRNAFDQRLWLALSVIGIFLMRGIGAFIGNYSMSFVARETVHTLRTRVFESLLRLPTHYYNQNPSGEMLSRLTYNVEQVTGAVTNAIKISIREGLTVVGLLGYMVYLNWKLTLIFLAAGPLIGIVVSIASKRMRRLSRRLQSSVGDITSVASEAIRGFQVVRIFGGAPAEQQRFHRASEQNKRQSMKLVVTQSLNTPAVQLLISLAMASLLFMAMDPVVLGGMTTGGFVAFLTAAGMLTKPVRQLTEVSPIIQKGIAAAESLFGVIDEPSEEDAGHIELQSVRGEVALRHLSYVYPGTQNRALDDINLTLPAGKTVALVGRSGSGKSTLASLLPRFNDGWEGEILLDGTPLQDITLASLRQQIALVNQQVVLFNGSIADNIAYGAMAGASEAQILAAAEAAHVTEFIERMPEGIHTLVGENGVLLSGGQRQRIAIARAILKNAPLLILDEATSALDTESERHIQAALTEVVKGRTTLVIAHRLSTIENADLIVVMEAGRIVEQGSHQDLLAQGGAYARLHAMQFQD</sequence>
<keyword evidence="8 11" id="KW-1133">Transmembrane helix</keyword>
<dbReference type="AlphaFoldDB" id="A0A081G351"/>
<dbReference type="CDD" id="cd18552">
    <property type="entry name" value="ABC_6TM_MsbA_like"/>
    <property type="match status" value="1"/>
</dbReference>
<dbReference type="EMBL" id="JMQN01000013">
    <property type="protein sequence ID" value="KEA65206.1"/>
    <property type="molecule type" value="Genomic_DNA"/>
</dbReference>
<keyword evidence="3" id="KW-1003">Cell membrane</keyword>
<evidence type="ECO:0000256" key="5">
    <source>
        <dbReference type="ARBA" id="ARBA00022741"/>
    </source>
</evidence>
<dbReference type="PROSITE" id="PS00211">
    <property type="entry name" value="ABC_TRANSPORTER_1"/>
    <property type="match status" value="1"/>
</dbReference>
<evidence type="ECO:0000256" key="8">
    <source>
        <dbReference type="ARBA" id="ARBA00022989"/>
    </source>
</evidence>
<keyword evidence="2" id="KW-0813">Transport</keyword>
<dbReference type="InterPro" id="IPR039421">
    <property type="entry name" value="Type_1_exporter"/>
</dbReference>
<keyword evidence="5" id="KW-0547">Nucleotide-binding</keyword>
<dbReference type="SUPFAM" id="SSF52540">
    <property type="entry name" value="P-loop containing nucleoside triphosphate hydrolases"/>
    <property type="match status" value="1"/>
</dbReference>
<keyword evidence="4 11" id="KW-0812">Transmembrane</keyword>
<evidence type="ECO:0000256" key="4">
    <source>
        <dbReference type="ARBA" id="ARBA00022692"/>
    </source>
</evidence>
<feature type="transmembrane region" description="Helical" evidence="11">
    <location>
        <begin position="277"/>
        <end position="297"/>
    </location>
</feature>
<evidence type="ECO:0000256" key="1">
    <source>
        <dbReference type="ARBA" id="ARBA00004651"/>
    </source>
</evidence>
<dbReference type="Gene3D" id="3.40.50.300">
    <property type="entry name" value="P-loop containing nucleotide triphosphate hydrolases"/>
    <property type="match status" value="1"/>
</dbReference>
<dbReference type="InterPro" id="IPR003439">
    <property type="entry name" value="ABC_transporter-like_ATP-bd"/>
</dbReference>
<dbReference type="STRING" id="1232683.ADIMK_0908"/>
<accession>A0A081G351</accession>
<evidence type="ECO:0000256" key="9">
    <source>
        <dbReference type="ARBA" id="ARBA00023055"/>
    </source>
</evidence>
<keyword evidence="6 14" id="KW-0067">ATP-binding</keyword>
<proteinExistence type="predicted"/>
<dbReference type="FunFam" id="3.40.50.300:FF:000140">
    <property type="entry name" value="Lipid A export ATP-binding/permease protein MsbA"/>
    <property type="match status" value="1"/>
</dbReference>
<keyword evidence="10 11" id="KW-0472">Membrane</keyword>
<organism evidence="14 15">
    <name type="scientific">Marinobacterium lacunae</name>
    <dbReference type="NCBI Taxonomy" id="1232683"/>
    <lineage>
        <taxon>Bacteria</taxon>
        <taxon>Pseudomonadati</taxon>
        <taxon>Pseudomonadota</taxon>
        <taxon>Gammaproteobacteria</taxon>
        <taxon>Oceanospirillales</taxon>
        <taxon>Oceanospirillaceae</taxon>
        <taxon>Marinobacterium</taxon>
    </lineage>
</organism>
<feature type="domain" description="ABC transmembrane type-1" evidence="13">
    <location>
        <begin position="32"/>
        <end position="313"/>
    </location>
</feature>
<dbReference type="NCBIfam" id="TIGR02203">
    <property type="entry name" value="MsbA_lipidA"/>
    <property type="match status" value="1"/>
</dbReference>
<feature type="domain" description="ABC transporter" evidence="12">
    <location>
        <begin position="345"/>
        <end position="581"/>
    </location>
</feature>
<dbReference type="PROSITE" id="PS50929">
    <property type="entry name" value="ABC_TM1F"/>
    <property type="match status" value="1"/>
</dbReference>
<evidence type="ECO:0000256" key="11">
    <source>
        <dbReference type="SAM" id="Phobius"/>
    </source>
</evidence>
<name>A0A081G351_9GAMM</name>
<dbReference type="GO" id="GO:0016887">
    <property type="term" value="F:ATP hydrolysis activity"/>
    <property type="evidence" value="ECO:0007669"/>
    <property type="project" value="InterPro"/>
</dbReference>
<dbReference type="GO" id="GO:0005886">
    <property type="term" value="C:plasma membrane"/>
    <property type="evidence" value="ECO:0007669"/>
    <property type="project" value="UniProtKB-SubCell"/>
</dbReference>
<keyword evidence="7" id="KW-1278">Translocase</keyword>
<evidence type="ECO:0000256" key="10">
    <source>
        <dbReference type="ARBA" id="ARBA00023136"/>
    </source>
</evidence>
<dbReference type="InterPro" id="IPR036640">
    <property type="entry name" value="ABC1_TM_sf"/>
</dbReference>
<evidence type="ECO:0000259" key="12">
    <source>
        <dbReference type="PROSITE" id="PS50893"/>
    </source>
</evidence>
<keyword evidence="9" id="KW-0445">Lipid transport</keyword>
<dbReference type="GO" id="GO:0015421">
    <property type="term" value="F:ABC-type oligopeptide transporter activity"/>
    <property type="evidence" value="ECO:0007669"/>
    <property type="project" value="TreeGrafter"/>
</dbReference>
<dbReference type="PATRIC" id="fig|1232683.4.peg.900"/>
<protein>
    <submittedName>
        <fullName evidence="14">Lipid A export ATP-binding/permease protein MsbA</fullName>
    </submittedName>
</protein>
<dbReference type="PROSITE" id="PS50893">
    <property type="entry name" value="ABC_TRANSPORTER_2"/>
    <property type="match status" value="1"/>
</dbReference>
<feature type="transmembrane region" description="Helical" evidence="11">
    <location>
        <begin position="27"/>
        <end position="48"/>
    </location>
</feature>
<dbReference type="eggNOG" id="COG1132">
    <property type="taxonomic scope" value="Bacteria"/>
</dbReference>
<dbReference type="InterPro" id="IPR027417">
    <property type="entry name" value="P-loop_NTPase"/>
</dbReference>
<dbReference type="PANTHER" id="PTHR43394:SF1">
    <property type="entry name" value="ATP-BINDING CASSETTE SUB-FAMILY B MEMBER 10, MITOCHONDRIAL"/>
    <property type="match status" value="1"/>
</dbReference>
<feature type="transmembrane region" description="Helical" evidence="11">
    <location>
        <begin position="168"/>
        <end position="188"/>
    </location>
</feature>
<evidence type="ECO:0000313" key="14">
    <source>
        <dbReference type="EMBL" id="KEA65206.1"/>
    </source>
</evidence>
<comment type="subcellular location">
    <subcellularLocation>
        <location evidence="1">Cell membrane</location>
        <topology evidence="1">Multi-pass membrane protein</topology>
    </subcellularLocation>
</comment>
<dbReference type="SMART" id="SM00382">
    <property type="entry name" value="AAA"/>
    <property type="match status" value="1"/>
</dbReference>
<dbReference type="SUPFAM" id="SSF90123">
    <property type="entry name" value="ABC transporter transmembrane region"/>
    <property type="match status" value="1"/>
</dbReference>
<dbReference type="GO" id="GO:0034040">
    <property type="term" value="F:ATPase-coupled lipid transmembrane transporter activity"/>
    <property type="evidence" value="ECO:0007669"/>
    <property type="project" value="InterPro"/>
</dbReference>
<evidence type="ECO:0000313" key="15">
    <source>
        <dbReference type="Proteomes" id="UP000028252"/>
    </source>
</evidence>
<dbReference type="OrthoDB" id="9806127at2"/>
<dbReference type="Pfam" id="PF00005">
    <property type="entry name" value="ABC_tran"/>
    <property type="match status" value="1"/>
</dbReference>
<dbReference type="GO" id="GO:0005524">
    <property type="term" value="F:ATP binding"/>
    <property type="evidence" value="ECO:0007669"/>
    <property type="project" value="UniProtKB-KW"/>
</dbReference>
<evidence type="ECO:0000256" key="3">
    <source>
        <dbReference type="ARBA" id="ARBA00022475"/>
    </source>
</evidence>
<dbReference type="InterPro" id="IPR017871">
    <property type="entry name" value="ABC_transporter-like_CS"/>
</dbReference>
<dbReference type="InterPro" id="IPR011527">
    <property type="entry name" value="ABC1_TM_dom"/>
</dbReference>
<dbReference type="PANTHER" id="PTHR43394">
    <property type="entry name" value="ATP-DEPENDENT PERMEASE MDL1, MITOCHONDRIAL"/>
    <property type="match status" value="1"/>
</dbReference>
<evidence type="ECO:0000256" key="7">
    <source>
        <dbReference type="ARBA" id="ARBA00022967"/>
    </source>
</evidence>
<dbReference type="InterPro" id="IPR003593">
    <property type="entry name" value="AAA+_ATPase"/>
</dbReference>